<accession>A0A0C2KJC3</accession>
<sequence length="57" mass="6349">MAAMSGLSETLKHVRCCDGPPLPPATPSWTFLCVFRIWRSQLCTEGHRGFGRNITNT</sequence>
<gene>
    <name evidence="1" type="ORF">HYDPIDRAFT_120582</name>
</gene>
<keyword evidence="2" id="KW-1185">Reference proteome</keyword>
<dbReference type="HOGENOM" id="CLU_2996759_0_0_1"/>
<proteinExistence type="predicted"/>
<dbReference type="EMBL" id="KN840362">
    <property type="protein sequence ID" value="KIJ57477.1"/>
    <property type="molecule type" value="Genomic_DNA"/>
</dbReference>
<protein>
    <submittedName>
        <fullName evidence="1">Uncharacterized protein</fullName>
    </submittedName>
</protein>
<evidence type="ECO:0000313" key="1">
    <source>
        <dbReference type="EMBL" id="KIJ57477.1"/>
    </source>
</evidence>
<evidence type="ECO:0000313" key="2">
    <source>
        <dbReference type="Proteomes" id="UP000053820"/>
    </source>
</evidence>
<name>A0A0C2KJC3_9AGAM</name>
<reference evidence="1 2" key="1">
    <citation type="submission" date="2014-04" db="EMBL/GenBank/DDBJ databases">
        <title>Evolutionary Origins and Diversification of the Mycorrhizal Mutualists.</title>
        <authorList>
            <consortium name="DOE Joint Genome Institute"/>
            <consortium name="Mycorrhizal Genomics Consortium"/>
            <person name="Kohler A."/>
            <person name="Kuo A."/>
            <person name="Nagy L.G."/>
            <person name="Floudas D."/>
            <person name="Copeland A."/>
            <person name="Barry K.W."/>
            <person name="Cichocki N."/>
            <person name="Veneault-Fourrey C."/>
            <person name="LaButti K."/>
            <person name="Lindquist E.A."/>
            <person name="Lipzen A."/>
            <person name="Lundell T."/>
            <person name="Morin E."/>
            <person name="Murat C."/>
            <person name="Riley R."/>
            <person name="Ohm R."/>
            <person name="Sun H."/>
            <person name="Tunlid A."/>
            <person name="Henrissat B."/>
            <person name="Grigoriev I.V."/>
            <person name="Hibbett D.S."/>
            <person name="Martin F."/>
        </authorList>
    </citation>
    <scope>NUCLEOTIDE SEQUENCE [LARGE SCALE GENOMIC DNA]</scope>
    <source>
        <strain evidence="1 2">MD-312</strain>
    </source>
</reference>
<dbReference type="AlphaFoldDB" id="A0A0C2KJC3"/>
<organism evidence="1 2">
    <name type="scientific">Hydnomerulius pinastri MD-312</name>
    <dbReference type="NCBI Taxonomy" id="994086"/>
    <lineage>
        <taxon>Eukaryota</taxon>
        <taxon>Fungi</taxon>
        <taxon>Dikarya</taxon>
        <taxon>Basidiomycota</taxon>
        <taxon>Agaricomycotina</taxon>
        <taxon>Agaricomycetes</taxon>
        <taxon>Agaricomycetidae</taxon>
        <taxon>Boletales</taxon>
        <taxon>Boletales incertae sedis</taxon>
        <taxon>Leucogyrophana</taxon>
    </lineage>
</organism>
<dbReference type="Proteomes" id="UP000053820">
    <property type="component" value="Unassembled WGS sequence"/>
</dbReference>